<reference evidence="1 2" key="1">
    <citation type="journal article" date="2020" name="Mol. Plant">
        <title>The Chromosome-Based Rubber Tree Genome Provides New Insights into Spurge Genome Evolution and Rubber Biosynthesis.</title>
        <authorList>
            <person name="Liu J."/>
            <person name="Shi C."/>
            <person name="Shi C.C."/>
            <person name="Li W."/>
            <person name="Zhang Q.J."/>
            <person name="Zhang Y."/>
            <person name="Li K."/>
            <person name="Lu H.F."/>
            <person name="Shi C."/>
            <person name="Zhu S.T."/>
            <person name="Xiao Z.Y."/>
            <person name="Nan H."/>
            <person name="Yue Y."/>
            <person name="Zhu X.G."/>
            <person name="Wu Y."/>
            <person name="Hong X.N."/>
            <person name="Fan G.Y."/>
            <person name="Tong Y."/>
            <person name="Zhang D."/>
            <person name="Mao C.L."/>
            <person name="Liu Y.L."/>
            <person name="Hao S.J."/>
            <person name="Liu W.Q."/>
            <person name="Lv M.Q."/>
            <person name="Zhang H.B."/>
            <person name="Liu Y."/>
            <person name="Hu-Tang G.R."/>
            <person name="Wang J.P."/>
            <person name="Wang J.H."/>
            <person name="Sun Y.H."/>
            <person name="Ni S.B."/>
            <person name="Chen W.B."/>
            <person name="Zhang X.C."/>
            <person name="Jiao Y.N."/>
            <person name="Eichler E.E."/>
            <person name="Li G.H."/>
            <person name="Liu X."/>
            <person name="Gao L.Z."/>
        </authorList>
    </citation>
    <scope>NUCLEOTIDE SEQUENCE [LARGE SCALE GENOMIC DNA]</scope>
    <source>
        <strain evidence="2">cv. GT1</strain>
        <tissue evidence="1">Leaf</tissue>
    </source>
</reference>
<dbReference type="AlphaFoldDB" id="A0A6A6LKG8"/>
<comment type="caution">
    <text evidence="1">The sequence shown here is derived from an EMBL/GenBank/DDBJ whole genome shotgun (WGS) entry which is preliminary data.</text>
</comment>
<protein>
    <submittedName>
        <fullName evidence="1">Uncharacterized protein</fullName>
    </submittedName>
</protein>
<evidence type="ECO:0000313" key="1">
    <source>
        <dbReference type="EMBL" id="KAF2301941.1"/>
    </source>
</evidence>
<gene>
    <name evidence="1" type="ORF">GH714_030594</name>
</gene>
<proteinExistence type="predicted"/>
<accession>A0A6A6LKG8</accession>
<sequence length="127" mass="14418">MDLVNSLFNERDVSLLLSIPLSMDSREDGWLWEWAKQGAYSVKSGYKVQSTAQNEIRFIPAEFWVRMWKMDVHAKVGCGAQVWNCNSAIVLGRGSRFTDVMQAVMAKALYFREVLSWMEAAGLSICS</sequence>
<evidence type="ECO:0000313" key="2">
    <source>
        <dbReference type="Proteomes" id="UP000467840"/>
    </source>
</evidence>
<name>A0A6A6LKG8_HEVBR</name>
<dbReference type="EMBL" id="JAAGAX010000010">
    <property type="protein sequence ID" value="KAF2301941.1"/>
    <property type="molecule type" value="Genomic_DNA"/>
</dbReference>
<dbReference type="Proteomes" id="UP000467840">
    <property type="component" value="Chromosome 4"/>
</dbReference>
<keyword evidence="2" id="KW-1185">Reference proteome</keyword>
<organism evidence="1 2">
    <name type="scientific">Hevea brasiliensis</name>
    <name type="common">Para rubber tree</name>
    <name type="synonym">Siphonia brasiliensis</name>
    <dbReference type="NCBI Taxonomy" id="3981"/>
    <lineage>
        <taxon>Eukaryota</taxon>
        <taxon>Viridiplantae</taxon>
        <taxon>Streptophyta</taxon>
        <taxon>Embryophyta</taxon>
        <taxon>Tracheophyta</taxon>
        <taxon>Spermatophyta</taxon>
        <taxon>Magnoliopsida</taxon>
        <taxon>eudicotyledons</taxon>
        <taxon>Gunneridae</taxon>
        <taxon>Pentapetalae</taxon>
        <taxon>rosids</taxon>
        <taxon>fabids</taxon>
        <taxon>Malpighiales</taxon>
        <taxon>Euphorbiaceae</taxon>
        <taxon>Crotonoideae</taxon>
        <taxon>Micrandreae</taxon>
        <taxon>Hevea</taxon>
    </lineage>
</organism>